<dbReference type="AlphaFoldDB" id="A0A0C4WRL2"/>
<dbReference type="Proteomes" id="UP000068210">
    <property type="component" value="Chromosome"/>
</dbReference>
<evidence type="ECO:0000256" key="1">
    <source>
        <dbReference type="ARBA" id="ARBA00010285"/>
    </source>
</evidence>
<dbReference type="InterPro" id="IPR034169">
    <property type="entry name" value="NifX-like"/>
</dbReference>
<evidence type="ECO:0000313" key="4">
    <source>
        <dbReference type="EMBL" id="AJE23264.1"/>
    </source>
</evidence>
<dbReference type="InterPro" id="IPR051840">
    <property type="entry name" value="NifX/NifY_domain"/>
</dbReference>
<dbReference type="CDD" id="cd00853">
    <property type="entry name" value="NifX"/>
    <property type="match status" value="1"/>
</dbReference>
<dbReference type="HOGENOM" id="CLU_104194_3_0_6"/>
<evidence type="ECO:0000256" key="2">
    <source>
        <dbReference type="ARBA" id="ARBA00023231"/>
    </source>
</evidence>
<dbReference type="Pfam" id="PF02579">
    <property type="entry name" value="Nitro_FeMo-Co"/>
    <property type="match status" value="1"/>
</dbReference>
<sequence>MIKVAFASNDRVNVNLHFGAADTLVVYDVSPGYAELLGVGEFVKVDMKGENRLKALSTDEETANVVDLQLSAEELERLAAKPPEDKVIAKLEFLDGCSAIYAASIGTSSIKRLIAAGIQPIIVGTGQTIEDLLNEVSLALHCGGLSWVERARAKAERTAQAPAAPRESGGGLRLITSIDELE</sequence>
<protein>
    <submittedName>
        <fullName evidence="4">Vanadium nitrogenase biosynthetic protein vnfX</fullName>
    </submittedName>
</protein>
<dbReference type="KEGG" id="acx:Achr_38780"/>
<comment type="similarity">
    <text evidence="1">Belongs to the NifX/NifY family.</text>
</comment>
<reference evidence="4 5" key="1">
    <citation type="journal article" date="2015" name="PLoS ONE">
        <title>Azotobacter Genomes: The Genome of Azotobacter chroococcum NCIMB 8003 (ATCC 4412).</title>
        <authorList>
            <person name="Robson R.L."/>
            <person name="Jones R."/>
            <person name="Robson R.M."/>
            <person name="Schwartz A."/>
            <person name="Richardson T.H."/>
        </authorList>
    </citation>
    <scope>NUCLEOTIDE SEQUENCE [LARGE SCALE GENOMIC DNA]</scope>
    <source>
        <strain evidence="4 5">NCIMB 8003</strain>
    </source>
</reference>
<dbReference type="SUPFAM" id="SSF53146">
    <property type="entry name" value="Nitrogenase accessory factor-like"/>
    <property type="match status" value="1"/>
</dbReference>
<gene>
    <name evidence="4" type="primary">vnfX</name>
    <name evidence="4" type="ORF">Achr_38780</name>
</gene>
<dbReference type="InterPro" id="IPR036105">
    <property type="entry name" value="DiNase_FeMo-co_biosyn_sf"/>
</dbReference>
<dbReference type="InterPro" id="IPR003731">
    <property type="entry name" value="Di-Nase_FeMo-co_biosynth"/>
</dbReference>
<feature type="domain" description="Dinitrogenase iron-molybdenum cofactor biosynthesis" evidence="3">
    <location>
        <begin position="58"/>
        <end position="136"/>
    </location>
</feature>
<dbReference type="STRING" id="1328314.Achr_38780"/>
<evidence type="ECO:0000313" key="5">
    <source>
        <dbReference type="Proteomes" id="UP000068210"/>
    </source>
</evidence>
<keyword evidence="2" id="KW-0535">Nitrogen fixation</keyword>
<dbReference type="PANTHER" id="PTHR33937:SF1">
    <property type="entry name" value="IRON-MOLIBDENUM COFACTOR PROCESSING PROTEIN"/>
    <property type="match status" value="1"/>
</dbReference>
<dbReference type="PANTHER" id="PTHR33937">
    <property type="entry name" value="IRON-MOLYBDENUM PROTEIN-RELATED-RELATED"/>
    <property type="match status" value="1"/>
</dbReference>
<name>A0A0C4WRL2_9GAMM</name>
<keyword evidence="5" id="KW-1185">Reference proteome</keyword>
<dbReference type="EMBL" id="CP010415">
    <property type="protein sequence ID" value="AJE23264.1"/>
    <property type="molecule type" value="Genomic_DNA"/>
</dbReference>
<accession>A0A0C4WRL2</accession>
<proteinExistence type="inferred from homology"/>
<evidence type="ECO:0000259" key="3">
    <source>
        <dbReference type="Pfam" id="PF02579"/>
    </source>
</evidence>
<dbReference type="Gene3D" id="3.30.420.130">
    <property type="entry name" value="Dinitrogenase iron-molybdenum cofactor biosynthesis domain"/>
    <property type="match status" value="1"/>
</dbReference>
<organism evidence="4 5">
    <name type="scientific">Azotobacter chroococcum NCIMB 8003</name>
    <dbReference type="NCBI Taxonomy" id="1328314"/>
    <lineage>
        <taxon>Bacteria</taxon>
        <taxon>Pseudomonadati</taxon>
        <taxon>Pseudomonadota</taxon>
        <taxon>Gammaproteobacteria</taxon>
        <taxon>Pseudomonadales</taxon>
        <taxon>Pseudomonadaceae</taxon>
        <taxon>Azotobacter</taxon>
    </lineage>
</organism>
<dbReference type="RefSeq" id="WP_039806833.1">
    <property type="nucleotide sequence ID" value="NZ_CP010415.1"/>
</dbReference>